<dbReference type="InterPro" id="IPR026906">
    <property type="entry name" value="LRR_5"/>
</dbReference>
<dbReference type="STRING" id="907348.TresaDRAFT_0613"/>
<dbReference type="Proteomes" id="UP000003571">
    <property type="component" value="Unassembled WGS sequence"/>
</dbReference>
<dbReference type="PATRIC" id="fig|907348.3.peg.3032"/>
<dbReference type="Gene3D" id="3.80.10.10">
    <property type="entry name" value="Ribonuclease Inhibitor"/>
    <property type="match status" value="1"/>
</dbReference>
<dbReference type="PANTHER" id="PTHR45661">
    <property type="entry name" value="SURFACE ANTIGEN"/>
    <property type="match status" value="1"/>
</dbReference>
<keyword evidence="2" id="KW-1185">Reference proteome</keyword>
<dbReference type="RefSeq" id="WP_002706764.1">
    <property type="nucleotide sequence ID" value="NZ_AGRW01000055.1"/>
</dbReference>
<evidence type="ECO:0000313" key="2">
    <source>
        <dbReference type="Proteomes" id="UP000003571"/>
    </source>
</evidence>
<dbReference type="SUPFAM" id="SSF52058">
    <property type="entry name" value="L domain-like"/>
    <property type="match status" value="1"/>
</dbReference>
<dbReference type="PANTHER" id="PTHR45661:SF3">
    <property type="entry name" value="IG-LIKE DOMAIN-CONTAINING PROTEIN"/>
    <property type="match status" value="1"/>
</dbReference>
<dbReference type="Pfam" id="PF13306">
    <property type="entry name" value="LRR_5"/>
    <property type="match status" value="2"/>
</dbReference>
<dbReference type="InterPro" id="IPR032675">
    <property type="entry name" value="LRR_dom_sf"/>
</dbReference>
<gene>
    <name evidence="1" type="ORF">TresaDRAFT_0613</name>
</gene>
<accession>H7EPW8</accession>
<dbReference type="AlphaFoldDB" id="H7EPW8"/>
<name>H7EPW8_9SPIR</name>
<dbReference type="eggNOG" id="COG4886">
    <property type="taxonomic scope" value="Bacteria"/>
</dbReference>
<proteinExistence type="predicted"/>
<evidence type="ECO:0008006" key="3">
    <source>
        <dbReference type="Google" id="ProtNLM"/>
    </source>
</evidence>
<reference evidence="1 2" key="1">
    <citation type="submission" date="2011-09" db="EMBL/GenBank/DDBJ databases">
        <title>The draft genome of Treponema saccharophilum DSM 2985.</title>
        <authorList>
            <consortium name="US DOE Joint Genome Institute (JGI-PGF)"/>
            <person name="Lucas S."/>
            <person name="Copeland A."/>
            <person name="Lapidus A."/>
            <person name="Glavina del Rio T."/>
            <person name="Dalin E."/>
            <person name="Tice H."/>
            <person name="Bruce D."/>
            <person name="Goodwin L."/>
            <person name="Pitluck S."/>
            <person name="Peters L."/>
            <person name="Kyrpides N."/>
            <person name="Mavromatis K."/>
            <person name="Ivanova N."/>
            <person name="Markowitz V."/>
            <person name="Cheng J.-F."/>
            <person name="Hugenholtz P."/>
            <person name="Woyke T."/>
            <person name="Wu D."/>
            <person name="Gronow S."/>
            <person name="Wellnitz S."/>
            <person name="Brambilla E."/>
            <person name="Klenk H.-P."/>
            <person name="Eisen J.A."/>
        </authorList>
    </citation>
    <scope>NUCLEOTIDE SEQUENCE [LARGE SCALE GENOMIC DNA]</scope>
    <source>
        <strain evidence="1 2">DSM 2985</strain>
    </source>
</reference>
<protein>
    <recommendedName>
        <fullName evidence="3">Surface antigen BspA</fullName>
    </recommendedName>
</protein>
<dbReference type="InterPro" id="IPR053139">
    <property type="entry name" value="Surface_bspA-like"/>
</dbReference>
<dbReference type="EMBL" id="AGRW01000055">
    <property type="protein sequence ID" value="EIC00519.1"/>
    <property type="molecule type" value="Genomic_DNA"/>
</dbReference>
<dbReference type="OrthoDB" id="357143at2"/>
<sequence>MNKSEDFEIYEDEDGRKILSAYLGHDKKVVVPDGIVAMEDEGDGFIDNSEVEEIVFPDGFEYIPSYAVSGCKNLRSVVLPPSIREINNGAFNDCVNLESVNFPDGLEIIATQAFDSCVKLNADTVSLPPSLLELAFDSFADTLSILRKNPVFVEKNGVVLNTATNFVLCPTSDIGEENHLALASIPAEAEGLAWNSYSFGTFSKIEIPNGVSYIGRGAFMFCKNLCRVELPPSVEVLDSGAFINCDNLEEVVFCGGDGDVEPVEIGSMAFAGCFKLRKVVVPSGSTVADDAFESDVEVVFGSRMS</sequence>
<evidence type="ECO:0000313" key="1">
    <source>
        <dbReference type="EMBL" id="EIC00519.1"/>
    </source>
</evidence>
<comment type="caution">
    <text evidence="1">The sequence shown here is derived from an EMBL/GenBank/DDBJ whole genome shotgun (WGS) entry which is preliminary data.</text>
</comment>
<organism evidence="1 2">
    <name type="scientific">Treponema saccharophilum DSM 2985</name>
    <dbReference type="NCBI Taxonomy" id="907348"/>
    <lineage>
        <taxon>Bacteria</taxon>
        <taxon>Pseudomonadati</taxon>
        <taxon>Spirochaetota</taxon>
        <taxon>Spirochaetia</taxon>
        <taxon>Spirochaetales</taxon>
        <taxon>Treponemataceae</taxon>
        <taxon>Treponema</taxon>
    </lineage>
</organism>